<reference evidence="1" key="1">
    <citation type="journal article" date="2020" name="Nature">
        <title>Giant virus diversity and host interactions through global metagenomics.</title>
        <authorList>
            <person name="Schulz F."/>
            <person name="Roux S."/>
            <person name="Paez-Espino D."/>
            <person name="Jungbluth S."/>
            <person name="Walsh D.A."/>
            <person name="Denef V.J."/>
            <person name="McMahon K.D."/>
            <person name="Konstantinidis K.T."/>
            <person name="Eloe-Fadrosh E.A."/>
            <person name="Kyrpides N.C."/>
            <person name="Woyke T."/>
        </authorList>
    </citation>
    <scope>NUCLEOTIDE SEQUENCE</scope>
    <source>
        <strain evidence="1">GVMAG-M-3300023179-86</strain>
    </source>
</reference>
<accession>A0A6C0HBG8</accession>
<protein>
    <recommendedName>
        <fullName evidence="2">Glycosyltransferase</fullName>
    </recommendedName>
</protein>
<sequence>MNTYIYFHVCCINHYVYVFENIMDKIKISGLYDNITEIRCGVLGYNYEPDLFNDPKIVIRGTDRDISLSEVYTINLLYEDAQKEDFNVLYIHTKGITRHSLHKSVYDWVNYLCYFNIYQFKKCIDFLEDYDTVGVNLVVNNPDVVTHYSGNFWWSKTSYIRKLEKCFYYCYNSPEYWITEKNIGKYHCLWNSNINHYHEEYPHYLYDSLE</sequence>
<evidence type="ECO:0000313" key="1">
    <source>
        <dbReference type="EMBL" id="QHT77475.1"/>
    </source>
</evidence>
<evidence type="ECO:0008006" key="2">
    <source>
        <dbReference type="Google" id="ProtNLM"/>
    </source>
</evidence>
<name>A0A6C0HBG8_9ZZZZ</name>
<proteinExistence type="predicted"/>
<dbReference type="AlphaFoldDB" id="A0A6C0HBG8"/>
<dbReference type="EMBL" id="MN739917">
    <property type="protein sequence ID" value="QHT77475.1"/>
    <property type="molecule type" value="Genomic_DNA"/>
</dbReference>
<organism evidence="1">
    <name type="scientific">viral metagenome</name>
    <dbReference type="NCBI Taxonomy" id="1070528"/>
    <lineage>
        <taxon>unclassified sequences</taxon>
        <taxon>metagenomes</taxon>
        <taxon>organismal metagenomes</taxon>
    </lineage>
</organism>